<name>A0A437JMM4_9BURK</name>
<feature type="domain" description="Alpha-glutamyl/putrescinyl thymine pyrophosphorylase clade 3" evidence="1">
    <location>
        <begin position="38"/>
        <end position="304"/>
    </location>
</feature>
<dbReference type="Pfam" id="PF18746">
    <property type="entry name" value="aGPT-Pplase3"/>
    <property type="match status" value="1"/>
</dbReference>
<accession>A0A437JMM4</accession>
<keyword evidence="3" id="KW-1185">Reference proteome</keyword>
<evidence type="ECO:0000259" key="1">
    <source>
        <dbReference type="Pfam" id="PF18746"/>
    </source>
</evidence>
<dbReference type="AlphaFoldDB" id="A0A437JMM4"/>
<comment type="caution">
    <text evidence="2">The sequence shown here is derived from an EMBL/GenBank/DDBJ whole genome shotgun (WGS) entry which is preliminary data.</text>
</comment>
<sequence length="304" mass="34074">MNAHEKEQRSIELEAQLLDFHQHKMPLQGVTPPENMLAFVAQLIDSIQRVMYVQTIRARPISAARADPRSPSFDPIRAAVAAGQTEEAFWLIFLATHCGRNLRTEWRLAAELYGASQAAPWTWTRVQNDPEAYADWVEDHYDTFTGKFGNHRKYESLKPGDKGTGAVVRSYVDWITGFGSHAAMVAQAKAQANGNARRAFNVLYEQMRAVLRFGRTGRFDYLTMLSKVGLADIDADSTYMNEATGPKRGARLLFDGQIDSNTGARVLEARVAALEQHLGVGMQVMEDAMCNWQKSPNLYQAFRG</sequence>
<dbReference type="EMBL" id="SACT01000012">
    <property type="protein sequence ID" value="RVT48015.1"/>
    <property type="molecule type" value="Genomic_DNA"/>
</dbReference>
<organism evidence="2 3">
    <name type="scientific">Rubrivivax albus</name>
    <dbReference type="NCBI Taxonomy" id="2499835"/>
    <lineage>
        <taxon>Bacteria</taxon>
        <taxon>Pseudomonadati</taxon>
        <taxon>Pseudomonadota</taxon>
        <taxon>Betaproteobacteria</taxon>
        <taxon>Burkholderiales</taxon>
        <taxon>Sphaerotilaceae</taxon>
        <taxon>Rubrivivax</taxon>
    </lineage>
</organism>
<dbReference type="InterPro" id="IPR041271">
    <property type="entry name" value="AGPT-Pplase3"/>
</dbReference>
<dbReference type="RefSeq" id="WP_128201309.1">
    <property type="nucleotide sequence ID" value="NZ_SACT01000012.1"/>
</dbReference>
<reference evidence="2 3" key="1">
    <citation type="submission" date="2019-01" db="EMBL/GenBank/DDBJ databases">
        <authorList>
            <person name="Chen W.-M."/>
        </authorList>
    </citation>
    <scope>NUCLEOTIDE SEQUENCE [LARGE SCALE GENOMIC DNA]</scope>
    <source>
        <strain evidence="2 3">ICH-3</strain>
    </source>
</reference>
<dbReference type="Proteomes" id="UP000288178">
    <property type="component" value="Unassembled WGS sequence"/>
</dbReference>
<gene>
    <name evidence="2" type="ORF">ENE75_23545</name>
</gene>
<dbReference type="OrthoDB" id="965955at2"/>
<proteinExistence type="predicted"/>
<evidence type="ECO:0000313" key="3">
    <source>
        <dbReference type="Proteomes" id="UP000288178"/>
    </source>
</evidence>
<protein>
    <recommendedName>
        <fullName evidence="1">Alpha-glutamyl/putrescinyl thymine pyrophosphorylase clade 3 domain-containing protein</fullName>
    </recommendedName>
</protein>
<evidence type="ECO:0000313" key="2">
    <source>
        <dbReference type="EMBL" id="RVT48015.1"/>
    </source>
</evidence>